<dbReference type="Gene3D" id="3.40.50.300">
    <property type="entry name" value="P-loop containing nucleotide triphosphate hydrolases"/>
    <property type="match status" value="1"/>
</dbReference>
<organism evidence="1 2">
    <name type="scientific">Tectimicrobiota bacterium</name>
    <dbReference type="NCBI Taxonomy" id="2528274"/>
    <lineage>
        <taxon>Bacteria</taxon>
        <taxon>Pseudomonadati</taxon>
        <taxon>Nitrospinota/Tectimicrobiota group</taxon>
        <taxon>Candidatus Tectimicrobiota</taxon>
    </lineage>
</organism>
<evidence type="ECO:0000313" key="1">
    <source>
        <dbReference type="EMBL" id="MBI3129633.1"/>
    </source>
</evidence>
<evidence type="ECO:0000313" key="2">
    <source>
        <dbReference type="Proteomes" id="UP000782312"/>
    </source>
</evidence>
<protein>
    <recommendedName>
        <fullName evidence="3">HprK-related kinase A</fullName>
    </recommendedName>
</protein>
<dbReference type="SUPFAM" id="SSF53795">
    <property type="entry name" value="PEP carboxykinase-like"/>
    <property type="match status" value="1"/>
</dbReference>
<accession>A0A932I3Y5</accession>
<name>A0A932I3Y5_UNCTE</name>
<sequence>MGEQPVQTSPLAALQVRLYGYRLRVAGAAPDVDPLRPLFFSRCQEPPAAPPDDLMEIRRADSAYEVHREGEGKAFEGEEWSDVFWWLDEWFFEKALARADACLHIHAAAVAREGRAILLIGDSHAGKSTLALHLLLRGWRFLTDETVLVDPASLSLRPFPRNLVVREDTVTEDPSAARLRRGWDACRLEGSGYAPRWFVDPALLGSPDIPETAEVERIVCLRRKESGPAVIEEVGARAAVEDMVRQQSNLRWYGAAAGVDTMIRLAGLGRNLRLSALHPGEAWEALRGELGLARAAGVEAAR</sequence>
<proteinExistence type="predicted"/>
<reference evidence="1" key="1">
    <citation type="submission" date="2020-07" db="EMBL/GenBank/DDBJ databases">
        <title>Huge and variable diversity of episymbiotic CPR bacteria and DPANN archaea in groundwater ecosystems.</title>
        <authorList>
            <person name="He C.Y."/>
            <person name="Keren R."/>
            <person name="Whittaker M."/>
            <person name="Farag I.F."/>
            <person name="Doudna J."/>
            <person name="Cate J.H.D."/>
            <person name="Banfield J.F."/>
        </authorList>
    </citation>
    <scope>NUCLEOTIDE SEQUENCE</scope>
    <source>
        <strain evidence="1">NC_groundwater_763_Ag_S-0.2um_68_21</strain>
    </source>
</reference>
<dbReference type="InterPro" id="IPR027417">
    <property type="entry name" value="P-loop_NTPase"/>
</dbReference>
<comment type="caution">
    <text evidence="1">The sequence shown here is derived from an EMBL/GenBank/DDBJ whole genome shotgun (WGS) entry which is preliminary data.</text>
</comment>
<dbReference type="AlphaFoldDB" id="A0A932I3Y5"/>
<gene>
    <name evidence="1" type="ORF">HYZ11_18645</name>
</gene>
<dbReference type="EMBL" id="JACPUR010000041">
    <property type="protein sequence ID" value="MBI3129633.1"/>
    <property type="molecule type" value="Genomic_DNA"/>
</dbReference>
<dbReference type="Proteomes" id="UP000782312">
    <property type="component" value="Unassembled WGS sequence"/>
</dbReference>
<evidence type="ECO:0008006" key="3">
    <source>
        <dbReference type="Google" id="ProtNLM"/>
    </source>
</evidence>